<proteinExistence type="predicted"/>
<organism evidence="2 3">
    <name type="scientific">Actinorhabdospora filicis</name>
    <dbReference type="NCBI Taxonomy" id="1785913"/>
    <lineage>
        <taxon>Bacteria</taxon>
        <taxon>Bacillati</taxon>
        <taxon>Actinomycetota</taxon>
        <taxon>Actinomycetes</taxon>
        <taxon>Micromonosporales</taxon>
        <taxon>Micromonosporaceae</taxon>
        <taxon>Actinorhabdospora</taxon>
    </lineage>
</organism>
<reference evidence="2" key="1">
    <citation type="submission" date="2023-03" db="EMBL/GenBank/DDBJ databases">
        <title>Actinorhabdospora filicis NBRC 111898.</title>
        <authorList>
            <person name="Ichikawa N."/>
            <person name="Sato H."/>
            <person name="Tonouchi N."/>
        </authorList>
    </citation>
    <scope>NUCLEOTIDE SEQUENCE</scope>
    <source>
        <strain evidence="2">NBRC 111898</strain>
    </source>
</reference>
<keyword evidence="1" id="KW-0812">Transmembrane</keyword>
<keyword evidence="1" id="KW-0472">Membrane</keyword>
<dbReference type="EMBL" id="BSTX01000001">
    <property type="protein sequence ID" value="GLZ77278.1"/>
    <property type="molecule type" value="Genomic_DNA"/>
</dbReference>
<keyword evidence="1" id="KW-1133">Transmembrane helix</keyword>
<accession>A0A9W6SJS4</accession>
<dbReference type="AlphaFoldDB" id="A0A9W6SJS4"/>
<dbReference type="RefSeq" id="WP_285662407.1">
    <property type="nucleotide sequence ID" value="NZ_BSTX01000001.1"/>
</dbReference>
<feature type="transmembrane region" description="Helical" evidence="1">
    <location>
        <begin position="12"/>
        <end position="38"/>
    </location>
</feature>
<evidence type="ECO:0000313" key="2">
    <source>
        <dbReference type="EMBL" id="GLZ77278.1"/>
    </source>
</evidence>
<protein>
    <submittedName>
        <fullName evidence="2">Uncharacterized protein</fullName>
    </submittedName>
</protein>
<name>A0A9W6SJS4_9ACTN</name>
<comment type="caution">
    <text evidence="2">The sequence shown here is derived from an EMBL/GenBank/DDBJ whole genome shotgun (WGS) entry which is preliminary data.</text>
</comment>
<sequence length="84" mass="8650">MPDTGPALDTPFAPGVAAVIFVLGGLSTAAVLVWVAVNPDFFIARTAWRGTPEYAAKRALWRVAGLAGAAVVLVVCGLLAALTW</sequence>
<gene>
    <name evidence="2" type="ORF">Afil01_20850</name>
</gene>
<evidence type="ECO:0000313" key="3">
    <source>
        <dbReference type="Proteomes" id="UP001165079"/>
    </source>
</evidence>
<feature type="transmembrane region" description="Helical" evidence="1">
    <location>
        <begin position="59"/>
        <end position="82"/>
    </location>
</feature>
<dbReference type="Proteomes" id="UP001165079">
    <property type="component" value="Unassembled WGS sequence"/>
</dbReference>
<evidence type="ECO:0000256" key="1">
    <source>
        <dbReference type="SAM" id="Phobius"/>
    </source>
</evidence>
<keyword evidence="3" id="KW-1185">Reference proteome</keyword>